<dbReference type="OrthoDB" id="413738at2759"/>
<reference evidence="4" key="1">
    <citation type="submission" date="2021-02" db="EMBL/GenBank/DDBJ databases">
        <authorList>
            <person name="Dougan E. K."/>
            <person name="Rhodes N."/>
            <person name="Thang M."/>
            <person name="Chan C."/>
        </authorList>
    </citation>
    <scope>NUCLEOTIDE SEQUENCE</scope>
</reference>
<dbReference type="SMART" id="SM00365">
    <property type="entry name" value="LRR_SD22"/>
    <property type="match status" value="5"/>
</dbReference>
<dbReference type="GO" id="GO:0005737">
    <property type="term" value="C:cytoplasm"/>
    <property type="evidence" value="ECO:0007669"/>
    <property type="project" value="TreeGrafter"/>
</dbReference>
<dbReference type="AlphaFoldDB" id="A0A812XHQ5"/>
<feature type="non-terminal residue" evidence="4">
    <location>
        <position position="306"/>
    </location>
</feature>
<dbReference type="Proteomes" id="UP000649617">
    <property type="component" value="Unassembled WGS sequence"/>
</dbReference>
<evidence type="ECO:0000313" key="5">
    <source>
        <dbReference type="Proteomes" id="UP000649617"/>
    </source>
</evidence>
<keyword evidence="5" id="KW-1185">Reference proteome</keyword>
<feature type="region of interest" description="Disordered" evidence="3">
    <location>
        <begin position="246"/>
        <end position="306"/>
    </location>
</feature>
<organism evidence="4 5">
    <name type="scientific">Symbiodinium pilosum</name>
    <name type="common">Dinoflagellate</name>
    <dbReference type="NCBI Taxonomy" id="2952"/>
    <lineage>
        <taxon>Eukaryota</taxon>
        <taxon>Sar</taxon>
        <taxon>Alveolata</taxon>
        <taxon>Dinophyceae</taxon>
        <taxon>Suessiales</taxon>
        <taxon>Symbiodiniaceae</taxon>
        <taxon>Symbiodinium</taxon>
    </lineage>
</organism>
<dbReference type="PANTHER" id="PTHR15454:SF56">
    <property type="entry name" value="PROTEIN PHOSPHATASE 1 REGULATORY SUBUNIT 7-RELATED"/>
    <property type="match status" value="1"/>
</dbReference>
<dbReference type="PROSITE" id="PS51450">
    <property type="entry name" value="LRR"/>
    <property type="match status" value="4"/>
</dbReference>
<gene>
    <name evidence="4" type="primary">Lrrc49</name>
    <name evidence="4" type="ORF">SPIL2461_LOCUS20698</name>
</gene>
<dbReference type="InterPro" id="IPR001611">
    <property type="entry name" value="Leu-rich_rpt"/>
</dbReference>
<keyword evidence="1" id="KW-0433">Leucine-rich repeat</keyword>
<evidence type="ECO:0000313" key="4">
    <source>
        <dbReference type="EMBL" id="CAE7724342.1"/>
    </source>
</evidence>
<evidence type="ECO:0000256" key="1">
    <source>
        <dbReference type="ARBA" id="ARBA00022614"/>
    </source>
</evidence>
<dbReference type="InterPro" id="IPR003591">
    <property type="entry name" value="Leu-rich_rpt_typical-subtyp"/>
</dbReference>
<dbReference type="EMBL" id="CAJNIZ010045581">
    <property type="protein sequence ID" value="CAE7724342.1"/>
    <property type="molecule type" value="Genomic_DNA"/>
</dbReference>
<dbReference type="InterPro" id="IPR032675">
    <property type="entry name" value="LRR_dom_sf"/>
</dbReference>
<keyword evidence="2" id="KW-0677">Repeat</keyword>
<evidence type="ECO:0000256" key="2">
    <source>
        <dbReference type="ARBA" id="ARBA00022737"/>
    </source>
</evidence>
<dbReference type="Pfam" id="PF13855">
    <property type="entry name" value="LRR_8"/>
    <property type="match status" value="1"/>
</dbReference>
<sequence length="306" mass="34280">MPKLLLARRSAKARNRSPEHLHLDRRQLGRCPVLEEEERLRLLSFDGTSGGCIEHLDNLPNLTFLDLYDNKIQVMENLEKCRNLRVLMLGKNQIQRIDNLKTLEKLDVLDLHSNRIKEIQNVSHLKHLRVLNLAGNFLPSILSLDGLVALTELNIRRNVISTTAGLDQVPQLQRLFASHNNIVLHEDLRWLGAATNLRELALDGNPISDKTQAYHVHVLSLCPNLEMLDNLKLEARRCIRATKLSQGTGPEVSEVAELTASAPPAEPAEEPQAPEPSRDADMQASVSPGPDEQEADRDPEPPVGIR</sequence>
<dbReference type="SUPFAM" id="SSF52058">
    <property type="entry name" value="L domain-like"/>
    <property type="match status" value="1"/>
</dbReference>
<proteinExistence type="predicted"/>
<dbReference type="Pfam" id="PF12799">
    <property type="entry name" value="LRR_4"/>
    <property type="match status" value="1"/>
</dbReference>
<dbReference type="Pfam" id="PF13516">
    <property type="entry name" value="LRR_6"/>
    <property type="match status" value="1"/>
</dbReference>
<dbReference type="SMART" id="SM00369">
    <property type="entry name" value="LRR_TYP"/>
    <property type="match status" value="3"/>
</dbReference>
<dbReference type="Gene3D" id="3.80.10.10">
    <property type="entry name" value="Ribonuclease Inhibitor"/>
    <property type="match status" value="2"/>
</dbReference>
<accession>A0A812XHQ5</accession>
<protein>
    <submittedName>
        <fullName evidence="4">Lrrc49 protein</fullName>
    </submittedName>
</protein>
<comment type="caution">
    <text evidence="4">The sequence shown here is derived from an EMBL/GenBank/DDBJ whole genome shotgun (WGS) entry which is preliminary data.</text>
</comment>
<dbReference type="InterPro" id="IPR025875">
    <property type="entry name" value="Leu-rich_rpt_4"/>
</dbReference>
<dbReference type="PANTHER" id="PTHR15454">
    <property type="entry name" value="NISCHARIN RELATED"/>
    <property type="match status" value="1"/>
</dbReference>
<evidence type="ECO:0000256" key="3">
    <source>
        <dbReference type="SAM" id="MobiDB-lite"/>
    </source>
</evidence>
<name>A0A812XHQ5_SYMPI</name>